<dbReference type="Gene3D" id="2.40.30.10">
    <property type="entry name" value="Translation factors"/>
    <property type="match status" value="1"/>
</dbReference>
<comment type="function">
    <text evidence="3 17">Nitrate reductase is a key enzyme involved in the first step of nitrate assimilation in plants, fungi and bacteria.</text>
</comment>
<dbReference type="PANTHER" id="PTHR19372:SF7">
    <property type="entry name" value="SULFITE OXIDASE, MITOCHONDRIAL"/>
    <property type="match status" value="1"/>
</dbReference>
<organism evidence="22 23">
    <name type="scientific">Thelonectria olida</name>
    <dbReference type="NCBI Taxonomy" id="1576542"/>
    <lineage>
        <taxon>Eukaryota</taxon>
        <taxon>Fungi</taxon>
        <taxon>Dikarya</taxon>
        <taxon>Ascomycota</taxon>
        <taxon>Pezizomycotina</taxon>
        <taxon>Sordariomycetes</taxon>
        <taxon>Hypocreomycetidae</taxon>
        <taxon>Hypocreales</taxon>
        <taxon>Nectriaceae</taxon>
        <taxon>Thelonectria</taxon>
    </lineage>
</organism>
<keyword evidence="9 18" id="KW-0479">Metal-binding</keyword>
<dbReference type="InterPro" id="IPR000572">
    <property type="entry name" value="OxRdtase_Mopterin-bd_dom"/>
</dbReference>
<dbReference type="GO" id="GO:0042128">
    <property type="term" value="P:nitrate assimilation"/>
    <property type="evidence" value="ECO:0007669"/>
    <property type="project" value="UniProtKB-KW"/>
</dbReference>
<comment type="cofactor">
    <cofactor evidence="1">
        <name>heme</name>
        <dbReference type="ChEBI" id="CHEBI:30413"/>
    </cofactor>
</comment>
<evidence type="ECO:0000313" key="23">
    <source>
        <dbReference type="Proteomes" id="UP000777438"/>
    </source>
</evidence>
<dbReference type="Gene3D" id="3.40.50.80">
    <property type="entry name" value="Nucleotide-binding domain of ferredoxin-NADP reductase (FNR) module"/>
    <property type="match status" value="1"/>
</dbReference>
<evidence type="ECO:0000259" key="21">
    <source>
        <dbReference type="PROSITE" id="PS51384"/>
    </source>
</evidence>
<evidence type="ECO:0000313" key="22">
    <source>
        <dbReference type="EMBL" id="KAH6899049.1"/>
    </source>
</evidence>
<sequence length="894" mass="99976">MEGFSSLALGSIPENLQTSPSDFTFPPTPPDTAKPSRVTSFQDLQDVPSIELPKRYPLPPKFQSKNVLPEDLKTPDNHVRRDPRLIRLTGVHPFNVEAPLSDLYNEGFITSEDLHYVRNHGAVPRCEDDERLDWSFTIEGLVDKPITMSVRDLLSDYEQATYPVTLVCAGNRRKEQNMVRKTKGFSWGAAGLSTALWTGVPIHNLLAAARPKRGARYVCFEGADKLPNGYYGTSIKLNWCMDPNRGVMVAHRMNGEELHPDHGKPVRIIIPGQIGGRSVKWLKRIIVTAEPSDNWYHIFDNRVLPTMITPEASADLPDVWRDEKYAIYDLNVNSAICYPGHEETIPLADGPATYMARGYAYGGGGRRITRVEVTLDKGKSWRLAMVNYPEDEYRQAPDGDSLYGGKVDMWWRETCFCWCFWELDIPLDDLRRADDIMIRAMDESMMVQPRDMYWSVLGMMNNPWFRVVIHKEGHSLRFEHPSQPALMPGGWMERVKKSGGNLANGFWGEKVGGEAEEVVQQEPEKEICMTNPKVDQHISSAELKKHDGEVEPWFVVNGQVYDGTAFLEGHPGGAASIFGAAGQDVTEEFVAIHSENAKAMMPDYHIGTLDEASRAALNDGDDSGEVDENRPMFLQAKTWSKAILDRKDAISSDTKIFSFKLNHPDQQVGLPTGQHLMMRLRDPVTREAILRAYTPYSDGAQCGRLDVLIKIYYDAPGRPGGKMTQSLDALPLGHFVEFKGPVGKFEYLGRGVCSISGRTRRVRRFIMICGGSGITPIRQVLCAVMQDAEDPTQCLVLDGNRGEEDILCRDELDTMAAKNSGRCKLIHALTKPPPSWTGITGRLSKALYEKEAGSPTPSDEGEELVLVCGPGPMEKSAKEIFLGMGWKEDDLIFF</sequence>
<dbReference type="SMART" id="SM01117">
    <property type="entry name" value="Cyt-b5"/>
    <property type="match status" value="1"/>
</dbReference>
<keyword evidence="13" id="KW-0408">Iron</keyword>
<accession>A0A9P8WJC7</accession>
<dbReference type="InterPro" id="IPR001433">
    <property type="entry name" value="OxRdtase_FAD/NAD-bd"/>
</dbReference>
<dbReference type="InterPro" id="IPR018506">
    <property type="entry name" value="Cyt_B5_heme-BS"/>
</dbReference>
<dbReference type="InterPro" id="IPR039261">
    <property type="entry name" value="FNR_nucleotide-bd"/>
</dbReference>
<evidence type="ECO:0000256" key="11">
    <source>
        <dbReference type="ARBA" id="ARBA00022857"/>
    </source>
</evidence>
<evidence type="ECO:0000256" key="16">
    <source>
        <dbReference type="ARBA" id="ARBA00049155"/>
    </source>
</evidence>
<dbReference type="InterPro" id="IPR014756">
    <property type="entry name" value="Ig_E-set"/>
</dbReference>
<dbReference type="CDD" id="cd06183">
    <property type="entry name" value="cyt_b5_reduct_like"/>
    <property type="match status" value="1"/>
</dbReference>
<feature type="domain" description="Cytochrome b5 heme-binding" evidence="20">
    <location>
        <begin position="535"/>
        <end position="610"/>
    </location>
</feature>
<evidence type="ECO:0000256" key="5">
    <source>
        <dbReference type="ARBA" id="ARBA00011738"/>
    </source>
</evidence>
<dbReference type="SUPFAM" id="SSF55856">
    <property type="entry name" value="Cytochrome b5-like heme/steroid binding domain"/>
    <property type="match status" value="1"/>
</dbReference>
<dbReference type="FunFam" id="2.60.40.650:FF:000001">
    <property type="entry name" value="Nitrate reductase"/>
    <property type="match status" value="1"/>
</dbReference>
<evidence type="ECO:0000256" key="6">
    <source>
        <dbReference type="ARBA" id="ARBA00022505"/>
    </source>
</evidence>
<reference evidence="22 23" key="1">
    <citation type="journal article" date="2021" name="Nat. Commun.">
        <title>Genetic determinants of endophytism in the Arabidopsis root mycobiome.</title>
        <authorList>
            <person name="Mesny F."/>
            <person name="Miyauchi S."/>
            <person name="Thiergart T."/>
            <person name="Pickel B."/>
            <person name="Atanasova L."/>
            <person name="Karlsson M."/>
            <person name="Huettel B."/>
            <person name="Barry K.W."/>
            <person name="Haridas S."/>
            <person name="Chen C."/>
            <person name="Bauer D."/>
            <person name="Andreopoulos W."/>
            <person name="Pangilinan J."/>
            <person name="LaButti K."/>
            <person name="Riley R."/>
            <person name="Lipzen A."/>
            <person name="Clum A."/>
            <person name="Drula E."/>
            <person name="Henrissat B."/>
            <person name="Kohler A."/>
            <person name="Grigoriev I.V."/>
            <person name="Martin F.M."/>
            <person name="Hacquard S."/>
        </authorList>
    </citation>
    <scope>NUCLEOTIDE SEQUENCE [LARGE SCALE GENOMIC DNA]</scope>
    <source>
        <strain evidence="22 23">MPI-CAGE-CH-0241</strain>
    </source>
</reference>
<keyword evidence="14 17" id="KW-0534">Nitrate assimilation</keyword>
<keyword evidence="11" id="KW-0521">NADP</keyword>
<comment type="caution">
    <text evidence="22">The sequence shown here is derived from an EMBL/GenBank/DDBJ whole genome shotgun (WGS) entry which is preliminary data.</text>
</comment>
<keyword evidence="6 18" id="KW-0500">Molybdenum</keyword>
<evidence type="ECO:0000256" key="18">
    <source>
        <dbReference type="PIRSR" id="PIRSR000233-1"/>
    </source>
</evidence>
<keyword evidence="8" id="KW-0285">Flavoprotein</keyword>
<evidence type="ECO:0000256" key="8">
    <source>
        <dbReference type="ARBA" id="ARBA00022630"/>
    </source>
</evidence>
<evidence type="ECO:0000256" key="19">
    <source>
        <dbReference type="SAM" id="MobiDB-lite"/>
    </source>
</evidence>
<evidence type="ECO:0000256" key="13">
    <source>
        <dbReference type="ARBA" id="ARBA00023004"/>
    </source>
</evidence>
<feature type="region of interest" description="Disordered" evidence="19">
    <location>
        <begin position="1"/>
        <end position="44"/>
    </location>
</feature>
<dbReference type="InterPro" id="IPR008335">
    <property type="entry name" value="Mopterin_OxRdtase_euk"/>
</dbReference>
<comment type="subunit">
    <text evidence="5">Homodimer.</text>
</comment>
<evidence type="ECO:0000256" key="9">
    <source>
        <dbReference type="ARBA" id="ARBA00022723"/>
    </source>
</evidence>
<dbReference type="InterPro" id="IPR005066">
    <property type="entry name" value="MoCF_OxRdtse_dimer"/>
</dbReference>
<evidence type="ECO:0000256" key="14">
    <source>
        <dbReference type="ARBA" id="ARBA00023063"/>
    </source>
</evidence>
<dbReference type="PROSITE" id="PS00191">
    <property type="entry name" value="CYTOCHROME_B5_1"/>
    <property type="match status" value="1"/>
</dbReference>
<dbReference type="Pfam" id="PF00175">
    <property type="entry name" value="NAD_binding_1"/>
    <property type="match status" value="1"/>
</dbReference>
<dbReference type="InterPro" id="IPR001199">
    <property type="entry name" value="Cyt_B5-like_heme/steroid-bd"/>
</dbReference>
<dbReference type="InterPro" id="IPR001709">
    <property type="entry name" value="Flavoprot_Pyr_Nucl_cyt_Rdtase"/>
</dbReference>
<dbReference type="PROSITE" id="PS00559">
    <property type="entry name" value="MOLYBDOPTERIN_EUK"/>
    <property type="match status" value="1"/>
</dbReference>
<dbReference type="FunFam" id="3.10.120.10:FF:000016">
    <property type="entry name" value="Nitrate reductase"/>
    <property type="match status" value="1"/>
</dbReference>
<dbReference type="Proteomes" id="UP000777438">
    <property type="component" value="Unassembled WGS sequence"/>
</dbReference>
<dbReference type="InterPro" id="IPR036374">
    <property type="entry name" value="OxRdtase_Mopterin-bd_sf"/>
</dbReference>
<dbReference type="GO" id="GO:0020037">
    <property type="term" value="F:heme binding"/>
    <property type="evidence" value="ECO:0007669"/>
    <property type="project" value="InterPro"/>
</dbReference>
<dbReference type="Pfam" id="PF00173">
    <property type="entry name" value="Cyt-b5"/>
    <property type="match status" value="1"/>
</dbReference>
<dbReference type="GO" id="GO:0006809">
    <property type="term" value="P:nitric oxide biosynthetic process"/>
    <property type="evidence" value="ECO:0007669"/>
    <property type="project" value="InterPro"/>
</dbReference>
<keyword evidence="7" id="KW-0349">Heme</keyword>
<comment type="cofactor">
    <cofactor evidence="2">
        <name>FAD</name>
        <dbReference type="ChEBI" id="CHEBI:57692"/>
    </cofactor>
</comment>
<dbReference type="OrthoDB" id="432685at2759"/>
<name>A0A9P8WJC7_9HYPO</name>
<evidence type="ECO:0000259" key="20">
    <source>
        <dbReference type="PROSITE" id="PS50255"/>
    </source>
</evidence>
<dbReference type="InterPro" id="IPR017938">
    <property type="entry name" value="Riboflavin_synthase-like_b-brl"/>
</dbReference>
<dbReference type="PRINTS" id="PR00406">
    <property type="entry name" value="CYTB5RDTASE"/>
</dbReference>
<dbReference type="Gene3D" id="3.10.120.10">
    <property type="entry name" value="Cytochrome b5-like heme/steroid binding domain"/>
    <property type="match status" value="1"/>
</dbReference>
<dbReference type="InterPro" id="IPR036400">
    <property type="entry name" value="Cyt_B5-like_heme/steroid_sf"/>
</dbReference>
<gene>
    <name evidence="22" type="ORF">B0T10DRAFT_128699</name>
</gene>
<feature type="binding site" evidence="18">
    <location>
        <position position="168"/>
    </location>
    <ligand>
        <name>Mo-molybdopterin</name>
        <dbReference type="ChEBI" id="CHEBI:71302"/>
    </ligand>
    <ligandPart>
        <name>Mo</name>
        <dbReference type="ChEBI" id="CHEBI:28685"/>
    </ligandPart>
</feature>
<proteinExistence type="inferred from homology"/>
<dbReference type="PROSITE" id="PS51384">
    <property type="entry name" value="FAD_FR"/>
    <property type="match status" value="1"/>
</dbReference>
<dbReference type="InterPro" id="IPR012137">
    <property type="entry name" value="Nitr_rd_NADH"/>
</dbReference>
<dbReference type="EMBL" id="JAGPYM010000002">
    <property type="protein sequence ID" value="KAH6899049.1"/>
    <property type="molecule type" value="Genomic_DNA"/>
</dbReference>
<dbReference type="PRINTS" id="PR00407">
    <property type="entry name" value="EUMOPTERIN"/>
</dbReference>
<dbReference type="GO" id="GO:0008482">
    <property type="term" value="F:sulfite oxidase activity"/>
    <property type="evidence" value="ECO:0007669"/>
    <property type="project" value="TreeGrafter"/>
</dbReference>
<dbReference type="Pfam" id="PF03404">
    <property type="entry name" value="Mo-co_dimer"/>
    <property type="match status" value="1"/>
</dbReference>
<dbReference type="Pfam" id="PF00174">
    <property type="entry name" value="Oxidored_molyb"/>
    <property type="match status" value="1"/>
</dbReference>
<evidence type="ECO:0000256" key="3">
    <source>
        <dbReference type="ARBA" id="ARBA00003838"/>
    </source>
</evidence>
<dbReference type="PANTHER" id="PTHR19372">
    <property type="entry name" value="SULFITE REDUCTASE"/>
    <property type="match status" value="1"/>
</dbReference>
<dbReference type="AlphaFoldDB" id="A0A9P8WJC7"/>
<dbReference type="PIRSF" id="PIRSF000233">
    <property type="entry name" value="Nitr_rd_NADH"/>
    <property type="match status" value="1"/>
</dbReference>
<dbReference type="GO" id="GO:0043546">
    <property type="term" value="F:molybdopterin cofactor binding"/>
    <property type="evidence" value="ECO:0007669"/>
    <property type="project" value="InterPro"/>
</dbReference>
<dbReference type="SUPFAM" id="SSF56524">
    <property type="entry name" value="Oxidoreductase molybdopterin-binding domain"/>
    <property type="match status" value="1"/>
</dbReference>
<keyword evidence="23" id="KW-1185">Reference proteome</keyword>
<evidence type="ECO:0000256" key="15">
    <source>
        <dbReference type="ARBA" id="ARBA00023157"/>
    </source>
</evidence>
<dbReference type="PROSITE" id="PS50255">
    <property type="entry name" value="CYTOCHROME_B5_2"/>
    <property type="match status" value="1"/>
</dbReference>
<evidence type="ECO:0000256" key="12">
    <source>
        <dbReference type="ARBA" id="ARBA00023002"/>
    </source>
</evidence>
<dbReference type="InterPro" id="IPR022407">
    <property type="entry name" value="OxRdtase_Mopterin_BS"/>
</dbReference>
<dbReference type="FunFam" id="3.90.420.10:FF:000005">
    <property type="entry name" value="Nitrate reductase"/>
    <property type="match status" value="1"/>
</dbReference>
<dbReference type="InterPro" id="IPR017927">
    <property type="entry name" value="FAD-bd_FR_type"/>
</dbReference>
<evidence type="ECO:0000256" key="7">
    <source>
        <dbReference type="ARBA" id="ARBA00022617"/>
    </source>
</evidence>
<keyword evidence="12" id="KW-0560">Oxidoreductase</keyword>
<evidence type="ECO:0000256" key="10">
    <source>
        <dbReference type="ARBA" id="ARBA00022827"/>
    </source>
</evidence>
<dbReference type="GO" id="GO:0006790">
    <property type="term" value="P:sulfur compound metabolic process"/>
    <property type="evidence" value="ECO:0007669"/>
    <property type="project" value="TreeGrafter"/>
</dbReference>
<dbReference type="PRINTS" id="PR00371">
    <property type="entry name" value="FPNCR"/>
</dbReference>
<dbReference type="SUPFAM" id="SSF52343">
    <property type="entry name" value="Ferredoxin reductase-like, C-terminal NADP-linked domain"/>
    <property type="match status" value="1"/>
</dbReference>
<comment type="catalytic activity">
    <reaction evidence="16">
        <text>nitrite + NADP(+) + H2O = nitrate + NADPH + H(+)</text>
        <dbReference type="Rhea" id="RHEA:19061"/>
        <dbReference type="ChEBI" id="CHEBI:15377"/>
        <dbReference type="ChEBI" id="CHEBI:15378"/>
        <dbReference type="ChEBI" id="CHEBI:16301"/>
        <dbReference type="ChEBI" id="CHEBI:17632"/>
        <dbReference type="ChEBI" id="CHEBI:57783"/>
        <dbReference type="ChEBI" id="CHEBI:58349"/>
        <dbReference type="EC" id="1.7.1.3"/>
    </reaction>
</comment>
<dbReference type="Gene3D" id="3.90.420.10">
    <property type="entry name" value="Oxidoreductase, molybdopterin-binding domain"/>
    <property type="match status" value="1"/>
</dbReference>
<evidence type="ECO:0000256" key="2">
    <source>
        <dbReference type="ARBA" id="ARBA00001974"/>
    </source>
</evidence>
<feature type="domain" description="FAD-binding FR-type" evidence="21">
    <location>
        <begin position="637"/>
        <end position="748"/>
    </location>
</feature>
<protein>
    <recommendedName>
        <fullName evidence="17">Nitrate reductase</fullName>
    </recommendedName>
</protein>
<dbReference type="Pfam" id="PF00970">
    <property type="entry name" value="FAD_binding_6"/>
    <property type="match status" value="1"/>
</dbReference>
<comment type="cofactor">
    <cofactor evidence="18">
        <name>Mo-molybdopterin</name>
        <dbReference type="ChEBI" id="CHEBI:71302"/>
    </cofactor>
    <text evidence="18">Binds 1 Mo-molybdopterin (Mo-MPT) cofactor per subunit.</text>
</comment>
<comment type="similarity">
    <text evidence="4 17">Belongs to the nitrate reductase family.</text>
</comment>
<keyword evidence="15" id="KW-1015">Disulfide bond</keyword>
<evidence type="ECO:0000256" key="4">
    <source>
        <dbReference type="ARBA" id="ARBA00006253"/>
    </source>
</evidence>
<dbReference type="PRINTS" id="PR00363">
    <property type="entry name" value="CYTOCHROMEB5"/>
</dbReference>
<evidence type="ECO:0000256" key="17">
    <source>
        <dbReference type="PIRNR" id="PIRNR000233"/>
    </source>
</evidence>
<evidence type="ECO:0000256" key="1">
    <source>
        <dbReference type="ARBA" id="ARBA00001971"/>
    </source>
</evidence>
<dbReference type="Gene3D" id="2.60.40.650">
    <property type="match status" value="1"/>
</dbReference>
<keyword evidence="10" id="KW-0274">FAD</keyword>
<dbReference type="GO" id="GO:0050464">
    <property type="term" value="F:nitrate reductase (NADPH) activity"/>
    <property type="evidence" value="ECO:0007669"/>
    <property type="project" value="UniProtKB-EC"/>
</dbReference>
<dbReference type="InterPro" id="IPR008333">
    <property type="entry name" value="Cbr1-like_FAD-bd_dom"/>
</dbReference>
<dbReference type="SUPFAM" id="SSF63380">
    <property type="entry name" value="Riboflavin synthase domain-like"/>
    <property type="match status" value="1"/>
</dbReference>
<dbReference type="SUPFAM" id="SSF81296">
    <property type="entry name" value="E set domains"/>
    <property type="match status" value="1"/>
</dbReference>
<dbReference type="GO" id="GO:0030151">
    <property type="term" value="F:molybdenum ion binding"/>
    <property type="evidence" value="ECO:0007669"/>
    <property type="project" value="InterPro"/>
</dbReference>